<feature type="transmembrane region" description="Helical" evidence="2">
    <location>
        <begin position="71"/>
        <end position="98"/>
    </location>
</feature>
<organism evidence="3 4">
    <name type="scientific">Blastopirellula marina</name>
    <dbReference type="NCBI Taxonomy" id="124"/>
    <lineage>
        <taxon>Bacteria</taxon>
        <taxon>Pseudomonadati</taxon>
        <taxon>Planctomycetota</taxon>
        <taxon>Planctomycetia</taxon>
        <taxon>Pirellulales</taxon>
        <taxon>Pirellulaceae</taxon>
        <taxon>Blastopirellula</taxon>
    </lineage>
</organism>
<feature type="transmembrane region" description="Helical" evidence="2">
    <location>
        <begin position="164"/>
        <end position="184"/>
    </location>
</feature>
<keyword evidence="2" id="KW-0812">Transmembrane</keyword>
<feature type="compositionally biased region" description="Low complexity" evidence="1">
    <location>
        <begin position="1021"/>
        <end position="1032"/>
    </location>
</feature>
<feature type="compositionally biased region" description="Low complexity" evidence="1">
    <location>
        <begin position="660"/>
        <end position="683"/>
    </location>
</feature>
<accession>A0A2S8FRB0</accession>
<feature type="compositionally biased region" description="Low complexity" evidence="1">
    <location>
        <begin position="706"/>
        <end position="741"/>
    </location>
</feature>
<dbReference type="OrthoDB" id="257350at2"/>
<evidence type="ECO:0008006" key="5">
    <source>
        <dbReference type="Google" id="ProtNLM"/>
    </source>
</evidence>
<dbReference type="RefSeq" id="WP_105330442.1">
    <property type="nucleotide sequence ID" value="NZ_PUHY01000010.1"/>
</dbReference>
<evidence type="ECO:0000256" key="1">
    <source>
        <dbReference type="SAM" id="MobiDB-lite"/>
    </source>
</evidence>
<dbReference type="EMBL" id="PUHY01000010">
    <property type="protein sequence ID" value="PQO34712.1"/>
    <property type="molecule type" value="Genomic_DNA"/>
</dbReference>
<feature type="compositionally biased region" description="Gly residues" evidence="1">
    <location>
        <begin position="1037"/>
        <end position="1047"/>
    </location>
</feature>
<reference evidence="3 4" key="1">
    <citation type="submission" date="2018-02" db="EMBL/GenBank/DDBJ databases">
        <title>Comparative genomes isolates from brazilian mangrove.</title>
        <authorList>
            <person name="Araujo J.E."/>
            <person name="Taketani R.G."/>
            <person name="Silva M.C.P."/>
            <person name="Loureco M.V."/>
            <person name="Andreote F.D."/>
        </authorList>
    </citation>
    <scope>NUCLEOTIDE SEQUENCE [LARGE SCALE GENOMIC DNA]</scope>
    <source>
        <strain evidence="3 4">Hex-1 MGV</strain>
    </source>
</reference>
<comment type="caution">
    <text evidence="3">The sequence shown here is derived from an EMBL/GenBank/DDBJ whole genome shotgun (WGS) entry which is preliminary data.</text>
</comment>
<evidence type="ECO:0000313" key="3">
    <source>
        <dbReference type="EMBL" id="PQO34712.1"/>
    </source>
</evidence>
<feature type="compositionally biased region" description="Polar residues" evidence="1">
    <location>
        <begin position="755"/>
        <end position="774"/>
    </location>
</feature>
<feature type="compositionally biased region" description="Low complexity" evidence="1">
    <location>
        <begin position="1048"/>
        <end position="1059"/>
    </location>
</feature>
<sequence>MSTDAPSTMTPAESRPVSSAGQDFIRRKINSTRRSVKLAELAAGLLLFGAGSLLFLLTLAVVDHWIIGLDFWARLIAFLVYVGAAVAFLWVYVVPLLVHSINPLYAARMIEQGQPTLKNSLLNFLFLSQNQQGTRKAVLEAIESQAATDVSSLKLEHLVDYTKAIRIGYVLAALTVLFGLYKVLSPKDPLQTAARVLLPWQEIARPSRVKIEDVEPGSTSIYQGESLQVSAKIYDISISEEMNVVFSTKDGQLVDQKIPLEVGDDGYSFHALLKTSETGIQQDLTYRIEAGDAVTRDYDVITLEAPSIDIASLRYDFPSYTREASREQEGDGHIRALEGTMVTLRAIANRPIQKAYIEFDPIEGGPVVTLNTIPMRVDADSPNKASVRFPLALNEAGTSGKYRSYQVRFRTEDGVMNPHPVLYHIDVQRDLPPEIQWIEPTAAEVEVPENGSLQAKLRAIDPDFGIRQIRVVATEKEQPLIDQSLLAEPRSGQTIQSWTFVPSKYGLKNGDVVKLIGIAEDTRTDYEGQLRPNVTESRPRIVRIVPAFDNPQGNKQDPNQPSDGSNSEGEQNQDQQAENAGKQGKQDESGDQGDMSDQEPGSEGDESSKGEGEEGSEGQSGQEGVKGQNDKSQEGENESQSQEDSGKGSSGSAESKEGEQQPQDQQQQQQGEGSDSQEGAESGEPQDSQSQMGEGGASGSEDQEGSQDSQSQASGGQGGKPSSKSDQQNRSQNQSDQAGSPSGKGNGKPGDPNSQGELQKGDSSTEPNENSTVQRKPDPVASDGSQDGDAFERLQEYLNEKQQQQQQGEGQKPSPENAGSQDQPQQNGPQSQGGTSTGEQKPSDPSEQENPGEGSAGENKGQPDQKNQGSGNMDSQDGSSGQQEGMKPEGSGVDNAAKPEKSAGGENATEQEKQDGQPGTTDNNEGEASERNTQNNEQGAGQNKGGATQKETDANSTNESERPGDKGMGDNTDSGAGNEGNEDDTGSPESSADRSNKQRENDTQAEDGNKGEQGETPKSPSNSDKQSQSKGDQQGDESGGGGAGGGQSAQQAGNDSAGSTSAADEGAGAANQQGMGETGEDGGDGPQADKQTGSSGNEQGEGSQTTQSSSGEKPTENGASSENGPQDSQQQKTDPTQSGKGPGNSPISQGGGLESGNSTPNYDGPIVEPGEDAANLEYAKKATDMVLDKLEHQKGSPDQEMLDELGWTKDDFQRFMNRWQKMKQAADSTDTGAKRELNEALRSLGLSRGQDTTRRVEARNATSGGSGDVQRTTPPPAFLEQYRAYLKGASQ</sequence>
<protein>
    <recommendedName>
        <fullName evidence="5">Circumsporozoite protein-putative membrane associated protein</fullName>
    </recommendedName>
</protein>
<feature type="compositionally biased region" description="Basic and acidic residues" evidence="1">
    <location>
        <begin position="790"/>
        <end position="799"/>
    </location>
</feature>
<name>A0A2S8FRB0_9BACT</name>
<feature type="compositionally biased region" description="Basic and acidic residues" evidence="1">
    <location>
        <begin position="959"/>
        <end position="968"/>
    </location>
</feature>
<feature type="compositionally biased region" description="Acidic residues" evidence="1">
    <location>
        <begin position="589"/>
        <end position="605"/>
    </location>
</feature>
<feature type="compositionally biased region" description="Polar residues" evidence="1">
    <location>
        <begin position="551"/>
        <end position="578"/>
    </location>
</feature>
<feature type="compositionally biased region" description="Low complexity" evidence="1">
    <location>
        <begin position="800"/>
        <end position="812"/>
    </location>
</feature>
<dbReference type="Proteomes" id="UP000238322">
    <property type="component" value="Unassembled WGS sequence"/>
</dbReference>
<gene>
    <name evidence="3" type="ORF">C5Y83_14515</name>
</gene>
<feature type="region of interest" description="Disordered" evidence="1">
    <location>
        <begin position="545"/>
        <end position="1179"/>
    </location>
</feature>
<feature type="compositionally biased region" description="Polar residues" evidence="1">
    <location>
        <begin position="1117"/>
        <end position="1139"/>
    </location>
</feature>
<feature type="region of interest" description="Disordered" evidence="1">
    <location>
        <begin position="1223"/>
        <end position="1277"/>
    </location>
</feature>
<feature type="compositionally biased region" description="Low complexity" evidence="1">
    <location>
        <begin position="819"/>
        <end position="840"/>
    </location>
</feature>
<evidence type="ECO:0000313" key="4">
    <source>
        <dbReference type="Proteomes" id="UP000238322"/>
    </source>
</evidence>
<feature type="compositionally biased region" description="Basic and acidic residues" evidence="1">
    <location>
        <begin position="991"/>
        <end position="1015"/>
    </location>
</feature>
<feature type="compositionally biased region" description="Polar residues" evidence="1">
    <location>
        <begin position="931"/>
        <end position="941"/>
    </location>
</feature>
<keyword evidence="2" id="KW-0472">Membrane</keyword>
<feature type="compositionally biased region" description="Low complexity" evidence="1">
    <location>
        <begin position="1091"/>
        <end position="1112"/>
    </location>
</feature>
<keyword evidence="2" id="KW-1133">Transmembrane helix</keyword>
<feature type="compositionally biased region" description="Polar residues" evidence="1">
    <location>
        <begin position="862"/>
        <end position="883"/>
    </location>
</feature>
<evidence type="ECO:0000256" key="2">
    <source>
        <dbReference type="SAM" id="Phobius"/>
    </source>
</evidence>
<feature type="transmembrane region" description="Helical" evidence="2">
    <location>
        <begin position="38"/>
        <end position="59"/>
    </location>
</feature>
<proteinExistence type="predicted"/>